<dbReference type="AlphaFoldDB" id="A0A094S6P3"/>
<dbReference type="InterPro" id="IPR004300">
    <property type="entry name" value="Glyco_hydro_57_N"/>
</dbReference>
<accession>A0A094S6P3</accession>
<dbReference type="SUPFAM" id="SSF88713">
    <property type="entry name" value="Glycoside hydrolase/deacetylase"/>
    <property type="match status" value="1"/>
</dbReference>
<evidence type="ECO:0000313" key="4">
    <source>
        <dbReference type="EMBL" id="KGA13538.1"/>
    </source>
</evidence>
<name>A0A094S6P3_9ZZZZ</name>
<dbReference type="Gene3D" id="3.20.110.20">
    <property type="match status" value="1"/>
</dbReference>
<evidence type="ECO:0000256" key="1">
    <source>
        <dbReference type="ARBA" id="ARBA00006821"/>
    </source>
</evidence>
<dbReference type="GO" id="GO:0030979">
    <property type="term" value="P:alpha-glucan biosynthetic process"/>
    <property type="evidence" value="ECO:0007669"/>
    <property type="project" value="InterPro"/>
</dbReference>
<dbReference type="EMBL" id="JNSL01000183">
    <property type="protein sequence ID" value="KGA13538.1"/>
    <property type="molecule type" value="Genomic_DNA"/>
</dbReference>
<comment type="similarity">
    <text evidence="1">Belongs to the glycosyl hydrolase 57 family.</text>
</comment>
<dbReference type="InterPro" id="IPR040042">
    <property type="entry name" value="Branching_enz_MT3115-like"/>
</dbReference>
<evidence type="ECO:0000256" key="2">
    <source>
        <dbReference type="ARBA" id="ARBA00023277"/>
    </source>
</evidence>
<comment type="caution">
    <text evidence="4">The sequence shown here is derived from an EMBL/GenBank/DDBJ whole genome shotgun (WGS) entry which is preliminary data.</text>
</comment>
<dbReference type="PANTHER" id="PTHR41695:SF1">
    <property type="entry name" value="1,4-ALPHA-GLUCAN BRANCHING ENZYME TK1436"/>
    <property type="match status" value="1"/>
</dbReference>
<feature type="domain" description="Glycoside hydrolase family 57 N-terminal" evidence="3">
    <location>
        <begin position="13"/>
        <end position="143"/>
    </location>
</feature>
<dbReference type="GO" id="GO:0005576">
    <property type="term" value="C:extracellular region"/>
    <property type="evidence" value="ECO:0007669"/>
    <property type="project" value="TreeGrafter"/>
</dbReference>
<dbReference type="Pfam" id="PF03065">
    <property type="entry name" value="Glyco_hydro_57"/>
    <property type="match status" value="1"/>
</dbReference>
<evidence type="ECO:0000259" key="3">
    <source>
        <dbReference type="Pfam" id="PF03065"/>
    </source>
</evidence>
<protein>
    <recommendedName>
        <fullName evidence="3">Glycoside hydrolase family 57 N-terminal domain-containing protein</fullName>
    </recommendedName>
</protein>
<feature type="non-terminal residue" evidence="4">
    <location>
        <position position="145"/>
    </location>
</feature>
<gene>
    <name evidence="4" type="ORF">GM51_19555</name>
</gene>
<dbReference type="PANTHER" id="PTHR41695">
    <property type="entry name" value="1,4-ALPHA-GLUCAN BRANCHING ENZYME RV3031-RELATED"/>
    <property type="match status" value="1"/>
</dbReference>
<sequence length="145" mass="16277">MSSSNPPRRISLALTLHNHQPVGNFGWVFDEIYEKAYLPMIEALERHPKVRLSLHYTGPLLEWFAAAHPEFLARVRTLVERGQVEIVGGGLYEPILASLPAADRVAQLRRMRERIKELVGVAPQGAWLAERVWEPSLPAALHDGG</sequence>
<reference evidence="4" key="1">
    <citation type="submission" date="2014-06" db="EMBL/GenBank/DDBJ databases">
        <title>Key roles for freshwater Actinobacteria revealed by deep metagenomic sequencing.</title>
        <authorList>
            <person name="Ghai R."/>
            <person name="Mizuno C.M."/>
            <person name="Picazo A."/>
            <person name="Camacho A."/>
            <person name="Rodriguez-Valera F."/>
        </authorList>
    </citation>
    <scope>NUCLEOTIDE SEQUENCE</scope>
</reference>
<organism evidence="4">
    <name type="scientific">freshwater metagenome</name>
    <dbReference type="NCBI Taxonomy" id="449393"/>
    <lineage>
        <taxon>unclassified sequences</taxon>
        <taxon>metagenomes</taxon>
        <taxon>ecological metagenomes</taxon>
    </lineage>
</organism>
<proteinExistence type="inferred from homology"/>
<dbReference type="GO" id="GO:0003844">
    <property type="term" value="F:1,4-alpha-glucan branching enzyme activity"/>
    <property type="evidence" value="ECO:0007669"/>
    <property type="project" value="InterPro"/>
</dbReference>
<keyword evidence="2" id="KW-0119">Carbohydrate metabolism</keyword>
<dbReference type="InterPro" id="IPR011330">
    <property type="entry name" value="Glyco_hydro/deAcase_b/a-brl"/>
</dbReference>